<dbReference type="SUPFAM" id="SSF52309">
    <property type="entry name" value="N-(deoxy)ribosyltransferase-like"/>
    <property type="match status" value="1"/>
</dbReference>
<feature type="non-terminal residue" evidence="2">
    <location>
        <position position="1"/>
    </location>
</feature>
<feature type="compositionally biased region" description="Basic and acidic residues" evidence="1">
    <location>
        <begin position="96"/>
        <end position="106"/>
    </location>
</feature>
<evidence type="ECO:0000313" key="3">
    <source>
        <dbReference type="Proteomes" id="UP001197378"/>
    </source>
</evidence>
<comment type="caution">
    <text evidence="2">The sequence shown here is derived from an EMBL/GenBank/DDBJ whole genome shotgun (WGS) entry which is preliminary data.</text>
</comment>
<evidence type="ECO:0000313" key="2">
    <source>
        <dbReference type="EMBL" id="MBU2789348.1"/>
    </source>
</evidence>
<dbReference type="AlphaFoldDB" id="A0AAE3CKZ1"/>
<gene>
    <name evidence="2" type="ORF">HFQ13_14255</name>
</gene>
<dbReference type="EMBL" id="JAAXYO010000197">
    <property type="protein sequence ID" value="MBU2789348.1"/>
    <property type="molecule type" value="Genomic_DNA"/>
</dbReference>
<dbReference type="Pfam" id="PF05014">
    <property type="entry name" value="Nuc_deoxyrib_tr"/>
    <property type="match status" value="1"/>
</dbReference>
<reference evidence="2" key="1">
    <citation type="journal article" date="2021" name="ISME J.">
        <title>Genomic evolution of the class Acidithiobacillia: deep-branching Proteobacteria living in extreme acidic conditions.</title>
        <authorList>
            <person name="Moya-Beltran A."/>
            <person name="Beard S."/>
            <person name="Rojas-Villalobos C."/>
            <person name="Issotta F."/>
            <person name="Gallardo Y."/>
            <person name="Ulloa R."/>
            <person name="Giaveno A."/>
            <person name="Degli Esposti M."/>
            <person name="Johnson D.B."/>
            <person name="Quatrini R."/>
        </authorList>
    </citation>
    <scope>NUCLEOTIDE SEQUENCE</scope>
    <source>
        <strain evidence="2">VAN18-1</strain>
    </source>
</reference>
<dbReference type="RefSeq" id="WP_215885797.1">
    <property type="nucleotide sequence ID" value="NZ_JAAXYO010000197.1"/>
</dbReference>
<sequence>LHGSGTEPVFPTDGLPDGTDMDVSSAASIQRHCLVHLDACDAILAEVSPWYGHMPDAGTVFEVGYAAAKGKQVFLWTTNGTPLRDRLIAEDRMEVDARGGGTHDSDGNLLEDFGAPV</sequence>
<feature type="region of interest" description="Disordered" evidence="1">
    <location>
        <begin position="96"/>
        <end position="117"/>
    </location>
</feature>
<dbReference type="Gene3D" id="3.40.50.450">
    <property type="match status" value="1"/>
</dbReference>
<proteinExistence type="predicted"/>
<evidence type="ECO:0000256" key="1">
    <source>
        <dbReference type="SAM" id="MobiDB-lite"/>
    </source>
</evidence>
<name>A0AAE3CKZ1_9PROT</name>
<organism evidence="2 3">
    <name type="scientific">Igneacidithiobacillus copahuensis</name>
    <dbReference type="NCBI Taxonomy" id="2724909"/>
    <lineage>
        <taxon>Bacteria</taxon>
        <taxon>Pseudomonadati</taxon>
        <taxon>Pseudomonadota</taxon>
        <taxon>Acidithiobacillia</taxon>
        <taxon>Acidithiobacillales</taxon>
        <taxon>Acidithiobacillaceae</taxon>
        <taxon>Igneacidithiobacillus</taxon>
    </lineage>
</organism>
<keyword evidence="3" id="KW-1185">Reference proteome</keyword>
<accession>A0AAE3CKZ1</accession>
<protein>
    <submittedName>
        <fullName evidence="2">Nucleoside 2-deoxyribosyltransferase</fullName>
    </submittedName>
</protein>
<dbReference type="InterPro" id="IPR007710">
    <property type="entry name" value="Nucleoside_deoxyribTrfase"/>
</dbReference>
<feature type="non-terminal residue" evidence="2">
    <location>
        <position position="117"/>
    </location>
</feature>
<dbReference type="Proteomes" id="UP001197378">
    <property type="component" value="Unassembled WGS sequence"/>
</dbReference>